<evidence type="ECO:0000313" key="2">
    <source>
        <dbReference type="EMBL" id="GAA4884779.1"/>
    </source>
</evidence>
<feature type="compositionally biased region" description="Polar residues" evidence="1">
    <location>
        <begin position="140"/>
        <end position="151"/>
    </location>
</feature>
<protein>
    <recommendedName>
        <fullName evidence="4">Secreted protein</fullName>
    </recommendedName>
</protein>
<keyword evidence="3" id="KW-1185">Reference proteome</keyword>
<reference evidence="3" key="1">
    <citation type="journal article" date="2019" name="Int. J. Syst. Evol. Microbiol.">
        <title>The Global Catalogue of Microorganisms (GCM) 10K type strain sequencing project: providing services to taxonomists for standard genome sequencing and annotation.</title>
        <authorList>
            <consortium name="The Broad Institute Genomics Platform"/>
            <consortium name="The Broad Institute Genome Sequencing Center for Infectious Disease"/>
            <person name="Wu L."/>
            <person name="Ma J."/>
        </authorList>
    </citation>
    <scope>NUCLEOTIDE SEQUENCE [LARGE SCALE GENOMIC DNA]</scope>
    <source>
        <strain evidence="3">JCM 13006</strain>
    </source>
</reference>
<organism evidence="2 3">
    <name type="scientific">Kitasatospora terrestris</name>
    <dbReference type="NCBI Taxonomy" id="258051"/>
    <lineage>
        <taxon>Bacteria</taxon>
        <taxon>Bacillati</taxon>
        <taxon>Actinomycetota</taxon>
        <taxon>Actinomycetes</taxon>
        <taxon>Kitasatosporales</taxon>
        <taxon>Streptomycetaceae</taxon>
        <taxon>Kitasatospora</taxon>
    </lineage>
</organism>
<feature type="compositionally biased region" description="Low complexity" evidence="1">
    <location>
        <begin position="87"/>
        <end position="104"/>
    </location>
</feature>
<feature type="compositionally biased region" description="Low complexity" evidence="1">
    <location>
        <begin position="113"/>
        <end position="133"/>
    </location>
</feature>
<proteinExistence type="predicted"/>
<evidence type="ECO:0000313" key="3">
    <source>
        <dbReference type="Proteomes" id="UP001501752"/>
    </source>
</evidence>
<dbReference type="EMBL" id="BAABIS010000001">
    <property type="protein sequence ID" value="GAA4884779.1"/>
    <property type="molecule type" value="Genomic_DNA"/>
</dbReference>
<evidence type="ECO:0008006" key="4">
    <source>
        <dbReference type="Google" id="ProtNLM"/>
    </source>
</evidence>
<accession>A0ABP9ERA2</accession>
<dbReference type="Proteomes" id="UP001501752">
    <property type="component" value="Unassembled WGS sequence"/>
</dbReference>
<feature type="compositionally biased region" description="Acidic residues" evidence="1">
    <location>
        <begin position="73"/>
        <end position="82"/>
    </location>
</feature>
<gene>
    <name evidence="2" type="ORF">GCM10023235_77160</name>
</gene>
<sequence length="151" mass="14970">MPSPGAACSTSVALVRLASTCSEPDAANEDAAASADDCAASAEASADDAAEASADGGEPEKFDGFGAAVSDEPGVDAGDDDPSLPHAATAGTNNASTPAPTATRRPPDPRPAAPRALRTRIPATSTSTTPPTRHWADPSMLTSTGPRGTRD</sequence>
<comment type="caution">
    <text evidence="2">The sequence shown here is derived from an EMBL/GenBank/DDBJ whole genome shotgun (WGS) entry which is preliminary data.</text>
</comment>
<evidence type="ECO:0000256" key="1">
    <source>
        <dbReference type="SAM" id="MobiDB-lite"/>
    </source>
</evidence>
<name>A0ABP9ERA2_9ACTN</name>
<feature type="region of interest" description="Disordered" evidence="1">
    <location>
        <begin position="22"/>
        <end position="151"/>
    </location>
</feature>
<feature type="compositionally biased region" description="Low complexity" evidence="1">
    <location>
        <begin position="29"/>
        <end position="44"/>
    </location>
</feature>